<proteinExistence type="inferred from homology"/>
<evidence type="ECO:0000256" key="7">
    <source>
        <dbReference type="RuleBase" id="RU003313"/>
    </source>
</evidence>
<dbReference type="InterPro" id="IPR027266">
    <property type="entry name" value="TrmE/GcvT-like"/>
</dbReference>
<feature type="binding site" evidence="6">
    <location>
        <position position="248"/>
    </location>
    <ligand>
        <name>K(+)</name>
        <dbReference type="ChEBI" id="CHEBI:29103"/>
    </ligand>
</feature>
<feature type="binding site" evidence="6">
    <location>
        <position position="233"/>
    </location>
    <ligand>
        <name>Mg(2+)</name>
        <dbReference type="ChEBI" id="CHEBI:18420"/>
    </ligand>
</feature>
<evidence type="ECO:0000256" key="1">
    <source>
        <dbReference type="ARBA" id="ARBA00011043"/>
    </source>
</evidence>
<dbReference type="InterPro" id="IPR027417">
    <property type="entry name" value="P-loop_NTPase"/>
</dbReference>
<dbReference type="InterPro" id="IPR006073">
    <property type="entry name" value="GTP-bd"/>
</dbReference>
<dbReference type="HAMAP" id="MF_00379">
    <property type="entry name" value="GTPase_MnmE"/>
    <property type="match status" value="1"/>
</dbReference>
<dbReference type="Gene3D" id="3.30.1360.120">
    <property type="entry name" value="Probable tRNA modification gtpase trme, domain 1"/>
    <property type="match status" value="1"/>
</dbReference>
<keyword evidence="6" id="KW-0479">Metal-binding</keyword>
<organism evidence="9 10">
    <name type="scientific">Sessilibacter corallicola</name>
    <dbReference type="NCBI Taxonomy" id="2904075"/>
    <lineage>
        <taxon>Bacteria</taxon>
        <taxon>Pseudomonadati</taxon>
        <taxon>Pseudomonadota</taxon>
        <taxon>Gammaproteobacteria</taxon>
        <taxon>Cellvibrionales</taxon>
        <taxon>Cellvibrionaceae</taxon>
        <taxon>Sessilibacter</taxon>
    </lineage>
</organism>
<dbReference type="Gene3D" id="1.20.120.430">
    <property type="entry name" value="tRNA modification GTPase MnmE domain 2"/>
    <property type="match status" value="1"/>
</dbReference>
<keyword evidence="6" id="KW-0963">Cytoplasm</keyword>
<comment type="subunit">
    <text evidence="6">Homodimer. Heterotetramer of two MnmE and two MnmG subunits.</text>
</comment>
<dbReference type="InterPro" id="IPR027368">
    <property type="entry name" value="MnmE_dom2"/>
</dbReference>
<gene>
    <name evidence="6 9" type="primary">mnmE</name>
    <name evidence="6" type="synonym">trmE</name>
    <name evidence="9" type="ORF">NBRC116591_28000</name>
</gene>
<dbReference type="Proteomes" id="UP001465153">
    <property type="component" value="Unassembled WGS sequence"/>
</dbReference>
<dbReference type="Pfam" id="PF01926">
    <property type="entry name" value="MMR_HSR1"/>
    <property type="match status" value="1"/>
</dbReference>
<dbReference type="CDD" id="cd04164">
    <property type="entry name" value="trmE"/>
    <property type="match status" value="1"/>
</dbReference>
<dbReference type="Gene3D" id="3.40.50.300">
    <property type="entry name" value="P-loop containing nucleotide triphosphate hydrolases"/>
    <property type="match status" value="1"/>
</dbReference>
<comment type="cofactor">
    <cofactor evidence="6">
        <name>K(+)</name>
        <dbReference type="ChEBI" id="CHEBI:29103"/>
    </cofactor>
    <text evidence="6">Binds 1 potassium ion per subunit.</text>
</comment>
<feature type="binding site" evidence="6">
    <location>
        <begin position="248"/>
        <end position="254"/>
    </location>
    <ligand>
        <name>GTP</name>
        <dbReference type="ChEBI" id="CHEBI:37565"/>
    </ligand>
</feature>
<evidence type="ECO:0000256" key="2">
    <source>
        <dbReference type="ARBA" id="ARBA00022694"/>
    </source>
</evidence>
<dbReference type="InterPro" id="IPR004520">
    <property type="entry name" value="GTPase_MnmE"/>
</dbReference>
<dbReference type="CDD" id="cd14858">
    <property type="entry name" value="TrmE_N"/>
    <property type="match status" value="1"/>
</dbReference>
<feature type="binding site" evidence="6">
    <location>
        <begin position="273"/>
        <end position="276"/>
    </location>
    <ligand>
        <name>GTP</name>
        <dbReference type="ChEBI" id="CHEBI:37565"/>
    </ligand>
</feature>
<feature type="binding site" evidence="6">
    <location>
        <position position="123"/>
    </location>
    <ligand>
        <name>(6S)-5-formyl-5,6,7,8-tetrahydrofolate</name>
        <dbReference type="ChEBI" id="CHEBI:57457"/>
    </ligand>
</feature>
<dbReference type="InterPro" id="IPR031168">
    <property type="entry name" value="G_TrmE"/>
</dbReference>
<dbReference type="PANTHER" id="PTHR42714">
    <property type="entry name" value="TRNA MODIFICATION GTPASE GTPBP3"/>
    <property type="match status" value="1"/>
</dbReference>
<comment type="caution">
    <text evidence="6">Lacks conserved residue(s) required for the propagation of feature annotation.</text>
</comment>
<dbReference type="Pfam" id="PF10396">
    <property type="entry name" value="TrmE_N"/>
    <property type="match status" value="1"/>
</dbReference>
<evidence type="ECO:0000256" key="3">
    <source>
        <dbReference type="ARBA" id="ARBA00022741"/>
    </source>
</evidence>
<feature type="binding site" evidence="6">
    <location>
        <position position="27"/>
    </location>
    <ligand>
        <name>(6S)-5-formyl-5,6,7,8-tetrahydrofolate</name>
        <dbReference type="ChEBI" id="CHEBI:57457"/>
    </ligand>
</feature>
<evidence type="ECO:0000256" key="6">
    <source>
        <dbReference type="HAMAP-Rule" id="MF_00379"/>
    </source>
</evidence>
<keyword evidence="10" id="KW-1185">Reference proteome</keyword>
<feature type="binding site" evidence="6">
    <location>
        <position position="461"/>
    </location>
    <ligand>
        <name>(6S)-5-formyl-5,6,7,8-tetrahydrofolate</name>
        <dbReference type="ChEBI" id="CHEBI:57457"/>
    </ligand>
</feature>
<dbReference type="SUPFAM" id="SSF52540">
    <property type="entry name" value="P-loop containing nucleoside triphosphate hydrolases"/>
    <property type="match status" value="1"/>
</dbReference>
<evidence type="ECO:0000256" key="5">
    <source>
        <dbReference type="ARBA" id="ARBA00023134"/>
    </source>
</evidence>
<evidence type="ECO:0000313" key="10">
    <source>
        <dbReference type="Proteomes" id="UP001465153"/>
    </source>
</evidence>
<feature type="domain" description="TrmE-type G" evidence="8">
    <location>
        <begin position="219"/>
        <end position="384"/>
    </location>
</feature>
<dbReference type="NCBIfam" id="TIGR00450">
    <property type="entry name" value="mnmE_trmE_thdF"/>
    <property type="match status" value="1"/>
</dbReference>
<evidence type="ECO:0000256" key="4">
    <source>
        <dbReference type="ARBA" id="ARBA00022958"/>
    </source>
</evidence>
<feature type="binding site" evidence="6">
    <location>
        <position position="229"/>
    </location>
    <ligand>
        <name>K(+)</name>
        <dbReference type="ChEBI" id="CHEBI:29103"/>
    </ligand>
</feature>
<reference evidence="9 10" key="1">
    <citation type="submission" date="2024-04" db="EMBL/GenBank/DDBJ databases">
        <title>Draft genome sequence of Sessilibacter corallicola NBRC 116591.</title>
        <authorList>
            <person name="Miyakawa T."/>
            <person name="Kusuya Y."/>
            <person name="Miura T."/>
        </authorList>
    </citation>
    <scope>NUCLEOTIDE SEQUENCE [LARGE SCALE GENOMIC DNA]</scope>
    <source>
        <strain evidence="9 10">KU-00831-HH</strain>
    </source>
</reference>
<feature type="binding site" evidence="6">
    <location>
        <position position="254"/>
    </location>
    <ligand>
        <name>Mg(2+)</name>
        <dbReference type="ChEBI" id="CHEBI:18420"/>
    </ligand>
</feature>
<keyword evidence="2 6" id="KW-0819">tRNA processing</keyword>
<dbReference type="NCBIfam" id="NF003661">
    <property type="entry name" value="PRK05291.1-3"/>
    <property type="match status" value="1"/>
</dbReference>
<name>A0ABQ0ABG4_9GAMM</name>
<comment type="subcellular location">
    <subcellularLocation>
        <location evidence="6">Cytoplasm</location>
    </subcellularLocation>
</comment>
<keyword evidence="5 6" id="KW-0342">GTP-binding</keyword>
<feature type="binding site" evidence="6">
    <location>
        <position position="250"/>
    </location>
    <ligand>
        <name>K(+)</name>
        <dbReference type="ChEBI" id="CHEBI:29103"/>
    </ligand>
</feature>
<dbReference type="InterPro" id="IPR005225">
    <property type="entry name" value="Small_GTP-bd"/>
</dbReference>
<dbReference type="PANTHER" id="PTHR42714:SF2">
    <property type="entry name" value="TRNA MODIFICATION GTPASE GTPBP3, MITOCHONDRIAL"/>
    <property type="match status" value="1"/>
</dbReference>
<feature type="binding site" evidence="6">
    <location>
        <position position="84"/>
    </location>
    <ligand>
        <name>(6S)-5-formyl-5,6,7,8-tetrahydrofolate</name>
        <dbReference type="ChEBI" id="CHEBI:57457"/>
    </ligand>
</feature>
<protein>
    <recommendedName>
        <fullName evidence="6">tRNA modification GTPase MnmE</fullName>
        <ecNumber evidence="6">3.6.-.-</ecNumber>
    </recommendedName>
</protein>
<sequence length="461" mass="49900">MAKLASDSDTIAAIATANGRAGIGVIRLSGNNALAIAQQLTQESLKPRYAKLCLLKNRDHHVLDEAIVLYFKGPHSFTGEDVVELQGHGGPIILQRVLREVVALGARLAEPGEFSKRAFINDKMDLTQAEAVADLIDAASEAAVDNALSSLQGTFKQLINNLVESVIQLRVYVEAAIDFPEEEIDFLSDGKVENDLSTINQRLIDIQQQAKQGALLQEGLKVVIAGRPNAGKSSLLNALSQQETAIVTDIAGTTRDVLHENIQIDGLPIRVTDTAGIRETDNIVEKMGVERAKTEIEKAQVILVLIDSTTIDTGEQLQAELDKEVKALGIDQQAQSKMCFVLNKIDLSLITPGKYHDNNAIFGLSAKSGIGLEELKQYLKQQAGFKNVGETGFTARERHLIALSKAKTMVESAHHQLLSANAGELVAEDLRQAQESLSEITGEFSSDDLLGEIFSSFCIGK</sequence>
<accession>A0ABQ0ABG4</accession>
<dbReference type="RefSeq" id="WP_353303652.1">
    <property type="nucleotide sequence ID" value="NZ_BAABWN010000009.1"/>
</dbReference>
<comment type="function">
    <text evidence="6">Exhibits a very high intrinsic GTPase hydrolysis rate. Involved in the addition of a carboxymethylaminomethyl (cmnm) group at the wobble position (U34) of certain tRNAs, forming tRNA-cmnm(5)s(2)U34.</text>
</comment>
<keyword evidence="6" id="KW-0460">Magnesium</keyword>
<dbReference type="EMBL" id="BAABWN010000009">
    <property type="protein sequence ID" value="GAA6168989.1"/>
    <property type="molecule type" value="Genomic_DNA"/>
</dbReference>
<feature type="binding site" evidence="6">
    <location>
        <position position="253"/>
    </location>
    <ligand>
        <name>K(+)</name>
        <dbReference type="ChEBI" id="CHEBI:29103"/>
    </ligand>
</feature>
<dbReference type="PROSITE" id="PS51709">
    <property type="entry name" value="G_TRME"/>
    <property type="match status" value="1"/>
</dbReference>
<comment type="caution">
    <text evidence="9">The sequence shown here is derived from an EMBL/GenBank/DDBJ whole genome shotgun (WGS) entry which is preliminary data.</text>
</comment>
<dbReference type="SUPFAM" id="SSF116878">
    <property type="entry name" value="TrmE connector domain"/>
    <property type="match status" value="1"/>
</dbReference>
<keyword evidence="3 6" id="KW-0547">Nucleotide-binding</keyword>
<keyword evidence="4 6" id="KW-0630">Potassium</keyword>
<evidence type="ECO:0000313" key="9">
    <source>
        <dbReference type="EMBL" id="GAA6168989.1"/>
    </source>
</evidence>
<comment type="similarity">
    <text evidence="1 6 7">Belongs to the TRAFAC class TrmE-Era-EngA-EngB-Septin-like GTPase superfamily. TrmE GTPase family.</text>
</comment>
<dbReference type="InterPro" id="IPR025867">
    <property type="entry name" value="MnmE_helical"/>
</dbReference>
<dbReference type="EC" id="3.6.-.-" evidence="6"/>
<keyword evidence="6" id="KW-0378">Hydrolase</keyword>
<feature type="binding site" evidence="6">
    <location>
        <begin position="229"/>
        <end position="234"/>
    </location>
    <ligand>
        <name>GTP</name>
        <dbReference type="ChEBI" id="CHEBI:37565"/>
    </ligand>
</feature>
<dbReference type="InterPro" id="IPR018948">
    <property type="entry name" value="GTP-bd_TrmE_N"/>
</dbReference>
<evidence type="ECO:0000259" key="8">
    <source>
        <dbReference type="PROSITE" id="PS51709"/>
    </source>
</evidence>
<dbReference type="NCBIfam" id="TIGR00231">
    <property type="entry name" value="small_GTP"/>
    <property type="match status" value="1"/>
</dbReference>
<dbReference type="Pfam" id="PF12631">
    <property type="entry name" value="MnmE_helical"/>
    <property type="match status" value="1"/>
</dbReference>